<dbReference type="Pfam" id="PF07478">
    <property type="entry name" value="Dala_Dala_lig_C"/>
    <property type="match status" value="1"/>
</dbReference>
<dbReference type="HOGENOM" id="CLU_039268_2_0_6"/>
<feature type="domain" description="ATP-grasp" evidence="4">
    <location>
        <begin position="122"/>
        <end position="336"/>
    </location>
</feature>
<gene>
    <name evidence="5" type="ordered locus">Nwat_0871</name>
</gene>
<evidence type="ECO:0000259" key="4">
    <source>
        <dbReference type="PROSITE" id="PS50975"/>
    </source>
</evidence>
<dbReference type="InterPro" id="IPR011761">
    <property type="entry name" value="ATP-grasp"/>
</dbReference>
<evidence type="ECO:0000313" key="6">
    <source>
        <dbReference type="Proteomes" id="UP000000393"/>
    </source>
</evidence>
<organism evidence="5 6">
    <name type="scientific">Nitrosococcus watsoni (strain C-113)</name>
    <dbReference type="NCBI Taxonomy" id="105559"/>
    <lineage>
        <taxon>Bacteria</taxon>
        <taxon>Pseudomonadati</taxon>
        <taxon>Pseudomonadota</taxon>
        <taxon>Gammaproteobacteria</taxon>
        <taxon>Chromatiales</taxon>
        <taxon>Chromatiaceae</taxon>
        <taxon>Nitrosococcus</taxon>
    </lineage>
</organism>
<dbReference type="Gene3D" id="3.30.1490.20">
    <property type="entry name" value="ATP-grasp fold, A domain"/>
    <property type="match status" value="1"/>
</dbReference>
<dbReference type="eggNOG" id="COG1181">
    <property type="taxonomic scope" value="Bacteria"/>
</dbReference>
<sequence length="364" mass="40361">MPINREPLFSHITVILGDPRLPDESKIDNCFSIEDLEAIDRAKEALGELSDYQFTYLDNHSALLPQLIANPPNFVLNFCDTGYKNQAQQELHIPALLEMLGIPYSGAGPTCLGLCYDKSLVRSVAKTHGVPVPAETFVHGNDLNGAILKDFPALIKPNRGDGSVGITENSLVYDEPQAHAYINKLAMEFPSCDLLIQEFLPGDEYSVGLLGNPSSGFKILPILKVDYSRLAAHRLPPILAYASKVDPASPYWTDIKYGKAAIDEGLRQRLVGYCRLLFERLGCRDYARFDFRADAQGEVKLLEVNPNPAWCWDGKLNLMVGFAGYRYGELLEWILQAAQARYTKKQGIFSGEPASLKIGHAADR</sequence>
<dbReference type="PANTHER" id="PTHR23132:SF23">
    <property type="entry name" value="D-ALANINE--D-ALANINE LIGASE B"/>
    <property type="match status" value="1"/>
</dbReference>
<dbReference type="Gene3D" id="3.30.470.20">
    <property type="entry name" value="ATP-grasp fold, B domain"/>
    <property type="match status" value="1"/>
</dbReference>
<dbReference type="SUPFAM" id="SSF56059">
    <property type="entry name" value="Glutathione synthetase ATP-binding domain-like"/>
    <property type="match status" value="1"/>
</dbReference>
<dbReference type="InterPro" id="IPR013815">
    <property type="entry name" value="ATP_grasp_subdomain_1"/>
</dbReference>
<dbReference type="GO" id="GO:0046872">
    <property type="term" value="F:metal ion binding"/>
    <property type="evidence" value="ECO:0007669"/>
    <property type="project" value="InterPro"/>
</dbReference>
<dbReference type="PROSITE" id="PS50975">
    <property type="entry name" value="ATP_GRASP"/>
    <property type="match status" value="1"/>
</dbReference>
<evidence type="ECO:0000256" key="3">
    <source>
        <dbReference type="PROSITE-ProRule" id="PRU00409"/>
    </source>
</evidence>
<comment type="similarity">
    <text evidence="1">Belongs to the D-alanine--D-alanine ligase family.</text>
</comment>
<proteinExistence type="inferred from homology"/>
<dbReference type="OrthoDB" id="9800957at2"/>
<dbReference type="InterPro" id="IPR011095">
    <property type="entry name" value="Dala_Dala_lig_C"/>
</dbReference>
<evidence type="ECO:0000256" key="1">
    <source>
        <dbReference type="ARBA" id="ARBA00010871"/>
    </source>
</evidence>
<dbReference type="KEGG" id="nwa:Nwat_0871"/>
<dbReference type="Proteomes" id="UP000000393">
    <property type="component" value="Chromosome"/>
</dbReference>
<dbReference type="EMBL" id="CP002086">
    <property type="protein sequence ID" value="ADJ27817.1"/>
    <property type="molecule type" value="Genomic_DNA"/>
</dbReference>
<keyword evidence="6" id="KW-1185">Reference proteome</keyword>
<dbReference type="RefSeq" id="WP_013219920.1">
    <property type="nucleotide sequence ID" value="NC_014315.1"/>
</dbReference>
<keyword evidence="3" id="KW-0547">Nucleotide-binding</keyword>
<protein>
    <recommendedName>
        <fullName evidence="4">ATP-grasp domain-containing protein</fullName>
    </recommendedName>
</protein>
<evidence type="ECO:0000256" key="2">
    <source>
        <dbReference type="ARBA" id="ARBA00022598"/>
    </source>
</evidence>
<reference evidence="5 6" key="1">
    <citation type="submission" date="2010-06" db="EMBL/GenBank/DDBJ databases">
        <title>Complete sequence of chromosome of Nitrosococcus watsoni C-113.</title>
        <authorList>
            <consortium name="US DOE Joint Genome Institute"/>
            <person name="Lucas S."/>
            <person name="Copeland A."/>
            <person name="Lapidus A."/>
            <person name="Cheng J.-F."/>
            <person name="Bruce D."/>
            <person name="Goodwin L."/>
            <person name="Pitluck S."/>
            <person name="Malfatti S.A."/>
            <person name="Chain P.S.G."/>
            <person name="Land M."/>
            <person name="Hauser L."/>
            <person name="Kyrpides N."/>
            <person name="Ivanova N."/>
            <person name="Cambell M.A."/>
            <person name="Heidelberg J.F."/>
            <person name="Klotz M.G."/>
            <person name="Woyke T."/>
        </authorList>
    </citation>
    <scope>NUCLEOTIDE SEQUENCE [LARGE SCALE GENOMIC DNA]</scope>
    <source>
        <strain evidence="5 6">C-113</strain>
    </source>
</reference>
<dbReference type="GO" id="GO:0008716">
    <property type="term" value="F:D-alanine-D-alanine ligase activity"/>
    <property type="evidence" value="ECO:0007669"/>
    <property type="project" value="InterPro"/>
</dbReference>
<dbReference type="AlphaFoldDB" id="D8K4C0"/>
<keyword evidence="2" id="KW-0436">Ligase</keyword>
<dbReference type="GO" id="GO:0005524">
    <property type="term" value="F:ATP binding"/>
    <property type="evidence" value="ECO:0007669"/>
    <property type="project" value="UniProtKB-UniRule"/>
</dbReference>
<evidence type="ECO:0000313" key="5">
    <source>
        <dbReference type="EMBL" id="ADJ27817.1"/>
    </source>
</evidence>
<dbReference type="STRING" id="105559.Nwat_0871"/>
<name>D8K4C0_NITWC</name>
<keyword evidence="3" id="KW-0067">ATP-binding</keyword>
<dbReference type="PANTHER" id="PTHR23132">
    <property type="entry name" value="D-ALANINE--D-ALANINE LIGASE"/>
    <property type="match status" value="1"/>
</dbReference>
<accession>D8K4C0</accession>